<keyword evidence="2" id="KW-0378">Hydrolase</keyword>
<dbReference type="Gene3D" id="3.40.50.1110">
    <property type="entry name" value="SGNH hydrolase"/>
    <property type="match status" value="1"/>
</dbReference>
<accession>A0A7M1SUH1</accession>
<feature type="domain" description="SGNH hydrolase-type esterase" evidence="3">
    <location>
        <begin position="7"/>
        <end position="192"/>
    </location>
</feature>
<keyword evidence="5" id="KW-1185">Reference proteome</keyword>
<evidence type="ECO:0000313" key="5">
    <source>
        <dbReference type="Proteomes" id="UP000593758"/>
    </source>
</evidence>
<reference evidence="4 5" key="1">
    <citation type="submission" date="2020-10" db="EMBL/GenBank/DDBJ databases">
        <title>Haloactinobacterium sp. RN3S43, a bacterium isolated from saline soil.</title>
        <authorList>
            <person name="Sun J.-Q."/>
        </authorList>
    </citation>
    <scope>NUCLEOTIDE SEQUENCE [LARGE SCALE GENOMIC DNA]</scope>
    <source>
        <strain evidence="4 5">RN3S43</strain>
    </source>
</reference>
<gene>
    <name evidence="4" type="ORF">IM660_02655</name>
</gene>
<dbReference type="PANTHER" id="PTHR43695:SF1">
    <property type="entry name" value="RHAMNOGALACTURONAN ACETYLESTERASE"/>
    <property type="match status" value="1"/>
</dbReference>
<sequence>MTIHLAGDSTVAPGPLDGSGVIGWGGVLQEFVDEPVVNRAFGGATTDSFVAQGNWQATIDAVEVGDVVVIQFGHNDQKDADLEADGRYTENLGRFVAEVRERGGSPVLATSVERLLRDDGGAVSVSHGSYPRAVRRLGRRLDVPVIELTAFTRWLYEWLGTEAGPLLFPHGKPDRSPEEARDTTHFGLAGARAVAGFVAQNLRAIRGQDDDHEPLGLWVMQQ</sequence>
<name>A0A7M1SUH1_9MICO</name>
<protein>
    <submittedName>
        <fullName evidence="4">Rhamnogalacturonan acetylesterase</fullName>
    </submittedName>
</protein>
<dbReference type="InterPro" id="IPR037459">
    <property type="entry name" value="RhgT-like"/>
</dbReference>
<evidence type="ECO:0000313" key="4">
    <source>
        <dbReference type="EMBL" id="QOR71226.1"/>
    </source>
</evidence>
<dbReference type="RefSeq" id="WP_193497891.1">
    <property type="nucleotide sequence ID" value="NZ_CP063169.1"/>
</dbReference>
<dbReference type="InterPro" id="IPR013830">
    <property type="entry name" value="SGNH_hydro"/>
</dbReference>
<dbReference type="PANTHER" id="PTHR43695">
    <property type="entry name" value="PUTATIVE (AFU_ORTHOLOGUE AFUA_2G17250)-RELATED"/>
    <property type="match status" value="1"/>
</dbReference>
<organism evidence="4 5">
    <name type="scientific">Ruania alkalisoli</name>
    <dbReference type="NCBI Taxonomy" id="2779775"/>
    <lineage>
        <taxon>Bacteria</taxon>
        <taxon>Bacillati</taxon>
        <taxon>Actinomycetota</taxon>
        <taxon>Actinomycetes</taxon>
        <taxon>Micrococcales</taxon>
        <taxon>Ruaniaceae</taxon>
        <taxon>Ruania</taxon>
    </lineage>
</organism>
<dbReference type="AlphaFoldDB" id="A0A7M1SUH1"/>
<dbReference type="GO" id="GO:0016787">
    <property type="term" value="F:hydrolase activity"/>
    <property type="evidence" value="ECO:0007669"/>
    <property type="project" value="UniProtKB-KW"/>
</dbReference>
<dbReference type="CDD" id="cd01821">
    <property type="entry name" value="Rhamnogalacturan_acetylesterase_like"/>
    <property type="match status" value="1"/>
</dbReference>
<comment type="similarity">
    <text evidence="1">Belongs to the 'GDSL' lipolytic enzyme family.</text>
</comment>
<dbReference type="Proteomes" id="UP000593758">
    <property type="component" value="Chromosome"/>
</dbReference>
<dbReference type="SUPFAM" id="SSF52266">
    <property type="entry name" value="SGNH hydrolase"/>
    <property type="match status" value="1"/>
</dbReference>
<dbReference type="KEGG" id="halt:IM660_02655"/>
<evidence type="ECO:0000256" key="2">
    <source>
        <dbReference type="ARBA" id="ARBA00022801"/>
    </source>
</evidence>
<proteinExistence type="inferred from homology"/>
<dbReference type="InterPro" id="IPR036514">
    <property type="entry name" value="SGNH_hydro_sf"/>
</dbReference>
<evidence type="ECO:0000256" key="1">
    <source>
        <dbReference type="ARBA" id="ARBA00008668"/>
    </source>
</evidence>
<dbReference type="EMBL" id="CP063169">
    <property type="protein sequence ID" value="QOR71226.1"/>
    <property type="molecule type" value="Genomic_DNA"/>
</dbReference>
<dbReference type="Pfam" id="PF13472">
    <property type="entry name" value="Lipase_GDSL_2"/>
    <property type="match status" value="1"/>
</dbReference>
<evidence type="ECO:0000259" key="3">
    <source>
        <dbReference type="Pfam" id="PF13472"/>
    </source>
</evidence>